<proteinExistence type="predicted"/>
<sequence>MPCSGELANTGCGALRHDAGSSRSACSRPSAWLVPETGGVTLEQIEGKLMHDKPLRRVGRQR</sequence>
<comment type="caution">
    <text evidence="1">The sequence shown here is derived from an EMBL/GenBank/DDBJ whole genome shotgun (WGS) entry which is preliminary data.</text>
</comment>
<gene>
    <name evidence="1" type="ORF">WAT24_02195</name>
</gene>
<dbReference type="RefSeq" id="WP_336806175.1">
    <property type="nucleotide sequence ID" value="NZ_JBBBNY010000001.1"/>
</dbReference>
<reference evidence="1 2" key="1">
    <citation type="journal article" date="2014" name="Int. J. Syst. Evol. Microbiol.">
        <title>Fulvimonas yonginensis sp. nov., isolated from greenhouse soil, and emended description of the genus Fulvimonas.</title>
        <authorList>
            <person name="Ahn J.H."/>
            <person name="Kim S.J."/>
            <person name="Weon H.Y."/>
            <person name="Hong S.B."/>
            <person name="Seok S.J."/>
            <person name="Kwon S.W."/>
        </authorList>
    </citation>
    <scope>NUCLEOTIDE SEQUENCE [LARGE SCALE GENOMIC DNA]</scope>
    <source>
        <strain evidence="1 2">KACC 16952</strain>
    </source>
</reference>
<keyword evidence="2" id="KW-1185">Reference proteome</keyword>
<evidence type="ECO:0000313" key="2">
    <source>
        <dbReference type="Proteomes" id="UP001381174"/>
    </source>
</evidence>
<name>A0ABU8J7Q2_9GAMM</name>
<evidence type="ECO:0000313" key="1">
    <source>
        <dbReference type="EMBL" id="MEI7035564.1"/>
    </source>
</evidence>
<protein>
    <submittedName>
        <fullName evidence="1">Uncharacterized protein</fullName>
    </submittedName>
</protein>
<accession>A0ABU8J7Q2</accession>
<dbReference type="EMBL" id="JBBBNY010000001">
    <property type="protein sequence ID" value="MEI7035564.1"/>
    <property type="molecule type" value="Genomic_DNA"/>
</dbReference>
<dbReference type="Proteomes" id="UP001381174">
    <property type="component" value="Unassembled WGS sequence"/>
</dbReference>
<organism evidence="1 2">
    <name type="scientific">Fulvimonas yonginensis</name>
    <dbReference type="NCBI Taxonomy" id="1495200"/>
    <lineage>
        <taxon>Bacteria</taxon>
        <taxon>Pseudomonadati</taxon>
        <taxon>Pseudomonadota</taxon>
        <taxon>Gammaproteobacteria</taxon>
        <taxon>Lysobacterales</taxon>
        <taxon>Rhodanobacteraceae</taxon>
        <taxon>Fulvimonas</taxon>
    </lineage>
</organism>